<name>A0A3S5CKI5_9PLAT</name>
<sequence length="69" mass="7759">MQTPFARDCTALTVKTSQLLWRLEGRVSSAKQLARQPCARPPEEECRVKRRSSTLSFSSSLPCNLSCMI</sequence>
<keyword evidence="2" id="KW-1185">Reference proteome</keyword>
<comment type="caution">
    <text evidence="1">The sequence shown here is derived from an EMBL/GenBank/DDBJ whole genome shotgun (WGS) entry which is preliminary data.</text>
</comment>
<organism evidence="1 2">
    <name type="scientific">Protopolystoma xenopodis</name>
    <dbReference type="NCBI Taxonomy" id="117903"/>
    <lineage>
        <taxon>Eukaryota</taxon>
        <taxon>Metazoa</taxon>
        <taxon>Spiralia</taxon>
        <taxon>Lophotrochozoa</taxon>
        <taxon>Platyhelminthes</taxon>
        <taxon>Monogenea</taxon>
        <taxon>Polyopisthocotylea</taxon>
        <taxon>Polystomatidea</taxon>
        <taxon>Polystomatidae</taxon>
        <taxon>Protopolystoma</taxon>
    </lineage>
</organism>
<evidence type="ECO:0000313" key="2">
    <source>
        <dbReference type="Proteomes" id="UP000784294"/>
    </source>
</evidence>
<accession>A0A3S5CKI5</accession>
<proteinExistence type="predicted"/>
<dbReference type="Proteomes" id="UP000784294">
    <property type="component" value="Unassembled WGS sequence"/>
</dbReference>
<reference evidence="1" key="1">
    <citation type="submission" date="2018-11" db="EMBL/GenBank/DDBJ databases">
        <authorList>
            <consortium name="Pathogen Informatics"/>
        </authorList>
    </citation>
    <scope>NUCLEOTIDE SEQUENCE</scope>
</reference>
<protein>
    <submittedName>
        <fullName evidence="1">Uncharacterized protein</fullName>
    </submittedName>
</protein>
<dbReference type="AlphaFoldDB" id="A0A3S5CKI5"/>
<dbReference type="EMBL" id="CAAALY010097006">
    <property type="protein sequence ID" value="VEL28700.1"/>
    <property type="molecule type" value="Genomic_DNA"/>
</dbReference>
<gene>
    <name evidence="1" type="ORF">PXEA_LOCUS22140</name>
</gene>
<evidence type="ECO:0000313" key="1">
    <source>
        <dbReference type="EMBL" id="VEL28700.1"/>
    </source>
</evidence>